<proteinExistence type="predicted"/>
<name>A0AAV7M367_PLEWA</name>
<reference evidence="2" key="1">
    <citation type="journal article" date="2022" name="bioRxiv">
        <title>Sequencing and chromosome-scale assembly of the giantPleurodeles waltlgenome.</title>
        <authorList>
            <person name="Brown T."/>
            <person name="Elewa A."/>
            <person name="Iarovenko S."/>
            <person name="Subramanian E."/>
            <person name="Araus A.J."/>
            <person name="Petzold A."/>
            <person name="Susuki M."/>
            <person name="Suzuki K.-i.T."/>
            <person name="Hayashi T."/>
            <person name="Toyoda A."/>
            <person name="Oliveira C."/>
            <person name="Osipova E."/>
            <person name="Leigh N.D."/>
            <person name="Simon A."/>
            <person name="Yun M.H."/>
        </authorList>
    </citation>
    <scope>NUCLEOTIDE SEQUENCE</scope>
    <source>
        <strain evidence="2">20211129_DDA</strain>
        <tissue evidence="2">Liver</tissue>
    </source>
</reference>
<evidence type="ECO:0000256" key="1">
    <source>
        <dbReference type="SAM" id="MobiDB-lite"/>
    </source>
</evidence>
<feature type="region of interest" description="Disordered" evidence="1">
    <location>
        <begin position="227"/>
        <end position="251"/>
    </location>
</feature>
<gene>
    <name evidence="2" type="ORF">NDU88_003168</name>
</gene>
<organism evidence="2 3">
    <name type="scientific">Pleurodeles waltl</name>
    <name type="common">Iberian ribbed newt</name>
    <dbReference type="NCBI Taxonomy" id="8319"/>
    <lineage>
        <taxon>Eukaryota</taxon>
        <taxon>Metazoa</taxon>
        <taxon>Chordata</taxon>
        <taxon>Craniata</taxon>
        <taxon>Vertebrata</taxon>
        <taxon>Euteleostomi</taxon>
        <taxon>Amphibia</taxon>
        <taxon>Batrachia</taxon>
        <taxon>Caudata</taxon>
        <taxon>Salamandroidea</taxon>
        <taxon>Salamandridae</taxon>
        <taxon>Pleurodelinae</taxon>
        <taxon>Pleurodeles</taxon>
    </lineage>
</organism>
<comment type="caution">
    <text evidence="2">The sequence shown here is derived from an EMBL/GenBank/DDBJ whole genome shotgun (WGS) entry which is preliminary data.</text>
</comment>
<protein>
    <submittedName>
        <fullName evidence="2">Uncharacterized protein</fullName>
    </submittedName>
</protein>
<dbReference type="Proteomes" id="UP001066276">
    <property type="component" value="Chromosome 10"/>
</dbReference>
<sequence>MPLPLVLCSRATPRTVHKFLRSLLVDSASRTSLRFRFHPVPGIKVVSSFLCLINSTVVYLAQWARKELDHSIPMLPATSTAPLGQERHPLCPGGGMHSAKQPSSGWDLLSSSARPLLPESLEPCQASEPSFACRPVSNPPPRGLRLFPLVPSCANISVLCSRSGPPLPVLYASTAWVPVFSGTRAIRLTSCSTLLHLSTDDDGMGASRPLSAGALMLLRALAVPAPEHSTLSPGSPLPRGRTHATWQSQAQ</sequence>
<dbReference type="AlphaFoldDB" id="A0AAV7M367"/>
<evidence type="ECO:0000313" key="3">
    <source>
        <dbReference type="Proteomes" id="UP001066276"/>
    </source>
</evidence>
<keyword evidence="3" id="KW-1185">Reference proteome</keyword>
<dbReference type="EMBL" id="JANPWB010000014">
    <property type="protein sequence ID" value="KAJ1098052.1"/>
    <property type="molecule type" value="Genomic_DNA"/>
</dbReference>
<accession>A0AAV7M367</accession>
<evidence type="ECO:0000313" key="2">
    <source>
        <dbReference type="EMBL" id="KAJ1098052.1"/>
    </source>
</evidence>